<name>A0A9D1Y0R2_9FIRM</name>
<dbReference type="Proteomes" id="UP000886751">
    <property type="component" value="Unassembled WGS sequence"/>
</dbReference>
<proteinExistence type="predicted"/>
<accession>A0A9D1Y0R2</accession>
<protein>
    <submittedName>
        <fullName evidence="2">Type II toxin-antitoxin system HicB family antitoxin</fullName>
    </submittedName>
</protein>
<comment type="caution">
    <text evidence="2">The sequence shown here is derived from an EMBL/GenBank/DDBJ whole genome shotgun (WGS) entry which is preliminary data.</text>
</comment>
<dbReference type="AlphaFoldDB" id="A0A9D1Y0R2"/>
<evidence type="ECO:0000259" key="1">
    <source>
        <dbReference type="Pfam" id="PF15919"/>
    </source>
</evidence>
<dbReference type="InterPro" id="IPR031807">
    <property type="entry name" value="HicB-like"/>
</dbReference>
<dbReference type="SUPFAM" id="SSF143100">
    <property type="entry name" value="TTHA1013/TTHA0281-like"/>
    <property type="match status" value="1"/>
</dbReference>
<dbReference type="Pfam" id="PF15919">
    <property type="entry name" value="HicB_lk_antitox"/>
    <property type="match status" value="1"/>
</dbReference>
<dbReference type="EMBL" id="DXEI01000079">
    <property type="protein sequence ID" value="HIX94855.1"/>
    <property type="molecule type" value="Genomic_DNA"/>
</dbReference>
<gene>
    <name evidence="2" type="ORF">H9846_05305</name>
</gene>
<reference evidence="2" key="2">
    <citation type="submission" date="2021-04" db="EMBL/GenBank/DDBJ databases">
        <authorList>
            <person name="Gilroy R."/>
        </authorList>
    </citation>
    <scope>NUCLEOTIDE SEQUENCE</scope>
    <source>
        <strain evidence="2">ChiHecec2B26-7398</strain>
    </source>
</reference>
<sequence length="131" mass="14395">MKAVYPIILTPAERGFVVTVPDLRINTEGDDLNDAIEMARDAIGLWGITEQDAGRAIPAPRTVAPAHEANEIVSLVDIDFDAYRRATDLRAVRKNVTLPSWLNTLAENAGVNFSQVLQDGLKARLHVADKY</sequence>
<evidence type="ECO:0000313" key="2">
    <source>
        <dbReference type="EMBL" id="HIX94855.1"/>
    </source>
</evidence>
<reference evidence="2" key="1">
    <citation type="journal article" date="2021" name="PeerJ">
        <title>Extensive microbial diversity within the chicken gut microbiome revealed by metagenomics and culture.</title>
        <authorList>
            <person name="Gilroy R."/>
            <person name="Ravi A."/>
            <person name="Getino M."/>
            <person name="Pursley I."/>
            <person name="Horton D.L."/>
            <person name="Alikhan N.F."/>
            <person name="Baker D."/>
            <person name="Gharbi K."/>
            <person name="Hall N."/>
            <person name="Watson M."/>
            <person name="Adriaenssens E.M."/>
            <person name="Foster-Nyarko E."/>
            <person name="Jarju S."/>
            <person name="Secka A."/>
            <person name="Antonio M."/>
            <person name="Oren A."/>
            <person name="Chaudhuri R.R."/>
            <person name="La Ragione R."/>
            <person name="Hildebrand F."/>
            <person name="Pallen M.J."/>
        </authorList>
    </citation>
    <scope>NUCLEOTIDE SEQUENCE</scope>
    <source>
        <strain evidence="2">ChiHecec2B26-7398</strain>
    </source>
</reference>
<organism evidence="2 3">
    <name type="scientific">Candidatus Gemmiger excrementipullorum</name>
    <dbReference type="NCBI Taxonomy" id="2838610"/>
    <lineage>
        <taxon>Bacteria</taxon>
        <taxon>Bacillati</taxon>
        <taxon>Bacillota</taxon>
        <taxon>Clostridia</taxon>
        <taxon>Eubacteriales</taxon>
        <taxon>Gemmiger</taxon>
    </lineage>
</organism>
<dbReference type="InterPro" id="IPR035069">
    <property type="entry name" value="TTHA1013/TTHA0281-like"/>
</dbReference>
<dbReference type="Gene3D" id="3.30.160.250">
    <property type="match status" value="1"/>
</dbReference>
<evidence type="ECO:0000313" key="3">
    <source>
        <dbReference type="Proteomes" id="UP000886751"/>
    </source>
</evidence>
<feature type="domain" description="HicB-like antitoxin of toxin-antitoxin system" evidence="1">
    <location>
        <begin position="5"/>
        <end position="102"/>
    </location>
</feature>